<dbReference type="Pfam" id="PF00665">
    <property type="entry name" value="rve"/>
    <property type="match status" value="1"/>
</dbReference>
<dbReference type="InterPro" id="IPR048020">
    <property type="entry name" value="Transpos_IS3"/>
</dbReference>
<reference evidence="4" key="1">
    <citation type="submission" date="2023-06" db="EMBL/GenBank/DDBJ databases">
        <title>Itaconate inhibition of nontuberculous mycobacteria.</title>
        <authorList>
            <person name="Breen P."/>
            <person name="Zimbric M."/>
            <person name="Caverly L."/>
        </authorList>
    </citation>
    <scope>NUCLEOTIDE SEQUENCE</scope>
    <source>
        <strain evidence="4">FLAC1071</strain>
    </source>
</reference>
<dbReference type="PROSITE" id="PS50994">
    <property type="entry name" value="INTEGRASE"/>
    <property type="match status" value="1"/>
</dbReference>
<dbReference type="SUPFAM" id="SSF46689">
    <property type="entry name" value="Homeodomain-like"/>
    <property type="match status" value="1"/>
</dbReference>
<dbReference type="Pfam" id="PF01527">
    <property type="entry name" value="HTH_Tnp_1"/>
    <property type="match status" value="1"/>
</dbReference>
<sequence length="422" mass="47176">MAIRYDENTKARAVRLVREHVGDYQTEWAAIKAIACRLGMSAETLRRWVRQAEIDAGEAAGVSSEEKRELRELRRKCKELESTVEILKAATTFFGAGVRPATPLSCAFIDAHREEFGVVPICRALAVHGVQIAPRTYWAHRATAPSKRALWDTTITEILAGYYEPGSDGKRPPECLYGSLKMWAHLQREGIPVARCTVERIMRANGWHGVTRARRIPRTTEPDPAAARAPDLVGRQWRVSAPNMLVVADFTYVPMTCGFGYTAFVVDAYAGLIPGWECSLTKDTGFVERALRYAAEFRLRQGHPFNDAIHHSDAGSQYTAIHYGETLMLAGLIPSVGTVGDALDNALCETTIGLYKTECVRESSPFRSGPIRTLADLENITSAWVSWYNEHRLMHRLRRIPPTEAEAEYYARLQAGDRIGRP</sequence>
<dbReference type="Gene3D" id="1.10.10.10">
    <property type="entry name" value="Winged helix-like DNA-binding domain superfamily/Winged helix DNA-binding domain"/>
    <property type="match status" value="1"/>
</dbReference>
<dbReference type="Proteomes" id="UP001529272">
    <property type="component" value="Unassembled WGS sequence"/>
</dbReference>
<dbReference type="SUPFAM" id="SSF53098">
    <property type="entry name" value="Ribonuclease H-like"/>
    <property type="match status" value="1"/>
</dbReference>
<name>A0ABT7P2G5_MYCIT</name>
<dbReference type="InterPro" id="IPR050900">
    <property type="entry name" value="Transposase_IS3/IS150/IS904"/>
</dbReference>
<dbReference type="InterPro" id="IPR025948">
    <property type="entry name" value="HTH-like_dom"/>
</dbReference>
<evidence type="ECO:0000313" key="5">
    <source>
        <dbReference type="Proteomes" id="UP001529272"/>
    </source>
</evidence>
<reference evidence="4" key="2">
    <citation type="submission" date="2023-06" db="EMBL/GenBank/DDBJ databases">
        <authorList>
            <person name="Spilker T."/>
        </authorList>
    </citation>
    <scope>NUCLEOTIDE SEQUENCE</scope>
    <source>
        <strain evidence="4">FLAC1071</strain>
    </source>
</reference>
<evidence type="ECO:0000259" key="3">
    <source>
        <dbReference type="PROSITE" id="PS50994"/>
    </source>
</evidence>
<dbReference type="Pfam" id="PF13276">
    <property type="entry name" value="HTH_21"/>
    <property type="match status" value="1"/>
</dbReference>
<dbReference type="NCBIfam" id="NF033516">
    <property type="entry name" value="transpos_IS3"/>
    <property type="match status" value="1"/>
</dbReference>
<accession>A0ABT7P2G5</accession>
<evidence type="ECO:0000256" key="2">
    <source>
        <dbReference type="SAM" id="Coils"/>
    </source>
</evidence>
<dbReference type="InterPro" id="IPR012337">
    <property type="entry name" value="RNaseH-like_sf"/>
</dbReference>
<keyword evidence="5" id="KW-1185">Reference proteome</keyword>
<comment type="function">
    <text evidence="1">Involved in the transposition of the insertion sequence.</text>
</comment>
<comment type="caution">
    <text evidence="4">The sequence shown here is derived from an EMBL/GenBank/DDBJ whole genome shotgun (WGS) entry which is preliminary data.</text>
</comment>
<proteinExistence type="predicted"/>
<protein>
    <submittedName>
        <fullName evidence="4">IS3 family transposase</fullName>
    </submittedName>
</protein>
<dbReference type="InterPro" id="IPR036388">
    <property type="entry name" value="WH-like_DNA-bd_sf"/>
</dbReference>
<dbReference type="InterPro" id="IPR009057">
    <property type="entry name" value="Homeodomain-like_sf"/>
</dbReference>
<gene>
    <name evidence="4" type="ORF">QRB35_15820</name>
</gene>
<dbReference type="InterPro" id="IPR002514">
    <property type="entry name" value="Transposase_8"/>
</dbReference>
<feature type="domain" description="Integrase catalytic" evidence="3">
    <location>
        <begin position="238"/>
        <end position="410"/>
    </location>
</feature>
<dbReference type="EMBL" id="JASZZX010000013">
    <property type="protein sequence ID" value="MDM3927481.1"/>
    <property type="molecule type" value="Genomic_DNA"/>
</dbReference>
<feature type="coiled-coil region" evidence="2">
    <location>
        <begin position="63"/>
        <end position="90"/>
    </location>
</feature>
<dbReference type="RefSeq" id="WP_101930923.1">
    <property type="nucleotide sequence ID" value="NZ_JASZZX010000013.1"/>
</dbReference>
<dbReference type="Gene3D" id="3.30.420.10">
    <property type="entry name" value="Ribonuclease H-like superfamily/Ribonuclease H"/>
    <property type="match status" value="1"/>
</dbReference>
<dbReference type="InterPro" id="IPR001584">
    <property type="entry name" value="Integrase_cat-core"/>
</dbReference>
<evidence type="ECO:0000313" key="4">
    <source>
        <dbReference type="EMBL" id="MDM3927481.1"/>
    </source>
</evidence>
<dbReference type="PANTHER" id="PTHR46889">
    <property type="entry name" value="TRANSPOSASE INSF FOR INSERTION SEQUENCE IS3B-RELATED"/>
    <property type="match status" value="1"/>
</dbReference>
<dbReference type="InterPro" id="IPR036397">
    <property type="entry name" value="RNaseH_sf"/>
</dbReference>
<keyword evidence="2" id="KW-0175">Coiled coil</keyword>
<evidence type="ECO:0000256" key="1">
    <source>
        <dbReference type="ARBA" id="ARBA00002286"/>
    </source>
</evidence>
<organism evidence="4 5">
    <name type="scientific">Mycobacterium intracellulare subsp. chimaera</name>
    <dbReference type="NCBI Taxonomy" id="222805"/>
    <lineage>
        <taxon>Bacteria</taxon>
        <taxon>Bacillati</taxon>
        <taxon>Actinomycetota</taxon>
        <taxon>Actinomycetes</taxon>
        <taxon>Mycobacteriales</taxon>
        <taxon>Mycobacteriaceae</taxon>
        <taxon>Mycobacterium</taxon>
        <taxon>Mycobacterium avium complex (MAC)</taxon>
    </lineage>
</organism>
<dbReference type="PANTHER" id="PTHR46889:SF4">
    <property type="entry name" value="TRANSPOSASE INSO FOR INSERTION SEQUENCE ELEMENT IS911B-RELATED"/>
    <property type="match status" value="1"/>
</dbReference>